<feature type="transmembrane region" description="Helical" evidence="6">
    <location>
        <begin position="510"/>
        <end position="526"/>
    </location>
</feature>
<keyword evidence="2" id="KW-1003">Cell membrane</keyword>
<dbReference type="GO" id="GO:0005886">
    <property type="term" value="C:plasma membrane"/>
    <property type="evidence" value="ECO:0007669"/>
    <property type="project" value="UniProtKB-SubCell"/>
</dbReference>
<dbReference type="PANTHER" id="PTHR30619:SF1">
    <property type="entry name" value="RECOMBINATION PROTEIN 2"/>
    <property type="match status" value="1"/>
</dbReference>
<dbReference type="NCBIfam" id="TIGR00360">
    <property type="entry name" value="ComEC_N-term"/>
    <property type="match status" value="1"/>
</dbReference>
<feature type="transmembrane region" description="Helical" evidence="6">
    <location>
        <begin position="386"/>
        <end position="411"/>
    </location>
</feature>
<feature type="transmembrane region" description="Helical" evidence="6">
    <location>
        <begin position="417"/>
        <end position="444"/>
    </location>
</feature>
<feature type="transmembrane region" description="Helical" evidence="6">
    <location>
        <begin position="483"/>
        <end position="503"/>
    </location>
</feature>
<dbReference type="InterPro" id="IPR004477">
    <property type="entry name" value="ComEC_N"/>
</dbReference>
<comment type="caution">
    <text evidence="9">The sequence shown here is derived from an EMBL/GenBank/DDBJ whole genome shotgun (WGS) entry which is preliminary data.</text>
</comment>
<feature type="transmembrane region" description="Helical" evidence="6">
    <location>
        <begin position="289"/>
        <end position="306"/>
    </location>
</feature>
<comment type="subcellular location">
    <subcellularLocation>
        <location evidence="1">Cell membrane</location>
        <topology evidence="1">Multi-pass membrane protein</topology>
    </subcellularLocation>
</comment>
<feature type="transmembrane region" description="Helical" evidence="6">
    <location>
        <begin position="7"/>
        <end position="25"/>
    </location>
</feature>
<evidence type="ECO:0000313" key="10">
    <source>
        <dbReference type="Proteomes" id="UP000308713"/>
    </source>
</evidence>
<evidence type="ECO:0000256" key="1">
    <source>
        <dbReference type="ARBA" id="ARBA00004651"/>
    </source>
</evidence>
<dbReference type="OrthoDB" id="9761531at2"/>
<dbReference type="Pfam" id="PF13567">
    <property type="entry name" value="DUF4131"/>
    <property type="match status" value="1"/>
</dbReference>
<dbReference type="AlphaFoldDB" id="A0A5C4SN98"/>
<gene>
    <name evidence="9" type="ORF">FGF67_08795</name>
</gene>
<keyword evidence="4 6" id="KW-1133">Transmembrane helix</keyword>
<evidence type="ECO:0000256" key="3">
    <source>
        <dbReference type="ARBA" id="ARBA00022692"/>
    </source>
</evidence>
<dbReference type="PANTHER" id="PTHR30619">
    <property type="entry name" value="DNA INTERNALIZATION/COMPETENCE PROTEIN COMEC/REC2"/>
    <property type="match status" value="1"/>
</dbReference>
<feature type="domain" description="DUF4131" evidence="8">
    <location>
        <begin position="27"/>
        <end position="192"/>
    </location>
</feature>
<evidence type="ECO:0000259" key="7">
    <source>
        <dbReference type="Pfam" id="PF03772"/>
    </source>
</evidence>
<evidence type="ECO:0000256" key="5">
    <source>
        <dbReference type="ARBA" id="ARBA00023136"/>
    </source>
</evidence>
<evidence type="ECO:0000256" key="4">
    <source>
        <dbReference type="ARBA" id="ARBA00022989"/>
    </source>
</evidence>
<name>A0A5C4SN98_9FLAO</name>
<dbReference type="InterPro" id="IPR025405">
    <property type="entry name" value="DUF4131"/>
</dbReference>
<dbReference type="RefSeq" id="WP_139696831.1">
    <property type="nucleotide sequence ID" value="NZ_VDCS01000007.1"/>
</dbReference>
<evidence type="ECO:0000256" key="2">
    <source>
        <dbReference type="ARBA" id="ARBA00022475"/>
    </source>
</evidence>
<feature type="transmembrane region" description="Helical" evidence="6">
    <location>
        <begin position="335"/>
        <end position="354"/>
    </location>
</feature>
<feature type="transmembrane region" description="Helical" evidence="6">
    <location>
        <begin position="255"/>
        <end position="277"/>
    </location>
</feature>
<keyword evidence="3 6" id="KW-0812">Transmembrane</keyword>
<feature type="transmembrane region" description="Helical" evidence="6">
    <location>
        <begin position="57"/>
        <end position="78"/>
    </location>
</feature>
<dbReference type="EMBL" id="VDCS01000007">
    <property type="protein sequence ID" value="TNJ44725.1"/>
    <property type="molecule type" value="Genomic_DNA"/>
</dbReference>
<organism evidence="9 10">
    <name type="scientific">Allotamlana fucoidanivorans</name>
    <dbReference type="NCBI Taxonomy" id="2583814"/>
    <lineage>
        <taxon>Bacteria</taxon>
        <taxon>Pseudomonadati</taxon>
        <taxon>Bacteroidota</taxon>
        <taxon>Flavobacteriia</taxon>
        <taxon>Flavobacteriales</taxon>
        <taxon>Flavobacteriaceae</taxon>
        <taxon>Allotamlana</taxon>
    </lineage>
</organism>
<reference evidence="9 10" key="1">
    <citation type="submission" date="2019-05" db="EMBL/GenBank/DDBJ databases">
        <title>Tamlana fucoidanivorans sp. nov., isolated from the surface of algae collected from Fujian province in China.</title>
        <authorList>
            <person name="Li J."/>
        </authorList>
    </citation>
    <scope>NUCLEOTIDE SEQUENCE [LARGE SCALE GENOMIC DNA]</scope>
    <source>
        <strain evidence="9 10">CW2-9</strain>
    </source>
</reference>
<sequence length="680" mass="78497">MQLLNFAIIKLTFCLVIGILIGHFFGVSIVFSLSLTFSCLVALFVSYSIAKKQFTKTIWFGLLAFVTMTSIGLLTATLHNQRNVSNHYTHYISIKEDSLYRLTFKVKEILKPDTYNHKYIVELIDLDHNHVLGKSLLNLKKDTLTTPVFVDDIFISYTNLHPLKSPLNPYQFDYRNYLNKKYIYHQLFCNEAALFQVQSDSKTLLGHANNIRNFINKKLSLYHFKANELAIINALFLGQRQDISKETYANYAKAGAIHILAVSGLHVGIILMILNFIFKPLERFRHGRFIKTVFILFLLWCFAFIAGLSPSVTRAVTMFSIVAIAMNLKRATNIYNTLAISMFIILLFKPLYVFDVGFQLSYLAVFAIVTIDPWLYGLWRPKYKLVLLYWHTLTVTIAAQIGILPISLYYFHQFPGLFFISNLIIIPILGLILGFGLFIILLASFNLLPQWIATCFAHVIDFMNRAVGWIAHQESFLFEAISFNLLHVFFAYLIIIALTRLLIKRTFRSVYFILASVLIIQSFLIFEKLNFKPDEFVIFHKRKSSILGYTNKDSLLISHNADGVSFSNTKIVEQYMIGKHLKYSKNIPFKAVYRLKDKFLLRVDSMGIYQVKSFRPNQVLLMQSPKINLSRLIDSIQPQQIIADGSNYKSYIKRWKVTCKKRNIPFHSTSQQGAFIFPLK</sequence>
<keyword evidence="5 6" id="KW-0472">Membrane</keyword>
<dbReference type="Pfam" id="PF03772">
    <property type="entry name" value="Competence"/>
    <property type="match status" value="1"/>
</dbReference>
<feature type="domain" description="ComEC/Rec2-related protein" evidence="7">
    <location>
        <begin position="235"/>
        <end position="501"/>
    </location>
</feature>
<dbReference type="InterPro" id="IPR052159">
    <property type="entry name" value="Competence_DNA_uptake"/>
</dbReference>
<protein>
    <submittedName>
        <fullName evidence="9">ComEC family competence protein</fullName>
    </submittedName>
</protein>
<dbReference type="Proteomes" id="UP000308713">
    <property type="component" value="Unassembled WGS sequence"/>
</dbReference>
<keyword evidence="10" id="KW-1185">Reference proteome</keyword>
<evidence type="ECO:0000313" key="9">
    <source>
        <dbReference type="EMBL" id="TNJ44725.1"/>
    </source>
</evidence>
<evidence type="ECO:0000256" key="6">
    <source>
        <dbReference type="SAM" id="Phobius"/>
    </source>
</evidence>
<evidence type="ECO:0000259" key="8">
    <source>
        <dbReference type="Pfam" id="PF13567"/>
    </source>
</evidence>
<proteinExistence type="predicted"/>
<feature type="transmembrane region" description="Helical" evidence="6">
    <location>
        <begin position="360"/>
        <end position="379"/>
    </location>
</feature>
<accession>A0A5C4SN98</accession>